<dbReference type="GO" id="GO:0005319">
    <property type="term" value="F:lipid transporter activity"/>
    <property type="evidence" value="ECO:0007669"/>
    <property type="project" value="InterPro"/>
</dbReference>
<dbReference type="Pfam" id="PF00094">
    <property type="entry name" value="VWD"/>
    <property type="match status" value="1"/>
</dbReference>
<dbReference type="Pfam" id="PF01347">
    <property type="entry name" value="Vitellogenin_N"/>
    <property type="match status" value="1"/>
</dbReference>
<feature type="disulfide bond" evidence="6">
    <location>
        <begin position="165"/>
        <end position="191"/>
    </location>
</feature>
<accession>A0AA35P5Y9</accession>
<dbReference type="SMART" id="SM00216">
    <property type="entry name" value="VWD"/>
    <property type="match status" value="1"/>
</dbReference>
<organism evidence="10 11">
    <name type="scientific">Podarcis lilfordi</name>
    <name type="common">Lilford's wall lizard</name>
    <dbReference type="NCBI Taxonomy" id="74358"/>
    <lineage>
        <taxon>Eukaryota</taxon>
        <taxon>Metazoa</taxon>
        <taxon>Chordata</taxon>
        <taxon>Craniata</taxon>
        <taxon>Vertebrata</taxon>
        <taxon>Euteleostomi</taxon>
        <taxon>Lepidosauria</taxon>
        <taxon>Squamata</taxon>
        <taxon>Bifurcata</taxon>
        <taxon>Unidentata</taxon>
        <taxon>Episquamata</taxon>
        <taxon>Laterata</taxon>
        <taxon>Lacertibaenia</taxon>
        <taxon>Lacertidae</taxon>
        <taxon>Podarcis</taxon>
    </lineage>
</organism>
<evidence type="ECO:0000256" key="7">
    <source>
        <dbReference type="SAM" id="MobiDB-lite"/>
    </source>
</evidence>
<dbReference type="SMART" id="SM01169">
    <property type="entry name" value="DUF1943"/>
    <property type="match status" value="1"/>
</dbReference>
<name>A0AA35P5Y9_9SAUR</name>
<keyword evidence="1" id="KW-0597">Phosphoprotein</keyword>
<keyword evidence="11" id="KW-1185">Reference proteome</keyword>
<feature type="domain" description="VWFD" evidence="9">
    <location>
        <begin position="1307"/>
        <end position="1485"/>
    </location>
</feature>
<feature type="domain" description="Vitellogenin" evidence="8">
    <location>
        <begin position="27"/>
        <end position="665"/>
    </location>
</feature>
<evidence type="ECO:0000313" key="10">
    <source>
        <dbReference type="EMBL" id="CAI5776831.1"/>
    </source>
</evidence>
<dbReference type="SUPFAM" id="SSF56968">
    <property type="entry name" value="Lipovitellin-phosvitin complex, beta-sheet shell regions"/>
    <property type="match status" value="3"/>
</dbReference>
<dbReference type="InterPro" id="IPR001747">
    <property type="entry name" value="Vitellogenin_N"/>
</dbReference>
<evidence type="ECO:0000259" key="9">
    <source>
        <dbReference type="PROSITE" id="PS51233"/>
    </source>
</evidence>
<evidence type="ECO:0000256" key="5">
    <source>
        <dbReference type="ARBA" id="ARBA00023180"/>
    </source>
</evidence>
<dbReference type="SMART" id="SM00638">
    <property type="entry name" value="LPD_N"/>
    <property type="match status" value="1"/>
</dbReference>
<dbReference type="Gene3D" id="1.25.10.20">
    <property type="entry name" value="Vitellinogen, superhelical"/>
    <property type="match status" value="1"/>
</dbReference>
<dbReference type="InterPro" id="IPR015258">
    <property type="entry name" value="Vitellinogen_b-sht_shell"/>
</dbReference>
<dbReference type="Proteomes" id="UP001178461">
    <property type="component" value="Chromosome 6"/>
</dbReference>
<evidence type="ECO:0000256" key="3">
    <source>
        <dbReference type="ARBA" id="ARBA00022761"/>
    </source>
</evidence>
<proteinExistence type="predicted"/>
<sequence length="1499" mass="167920">MISGTRQHKGPSTQNYLSPSFLTEPGFSNLKSYLYNYTGLIQIGLEDGDLEKSVLKLSCQVKISRVSQEDHILKVLSPQVEEYNGIWPRDPTFKTPTLTQKLDLCFPEPFKFEYRRGCIGNIYALKNVSIECINIIRGILNLLQISVNEMESVYELQEDGVGGTCLTKYIVQEDKANNVSTISRTKDLSNCTNKVVKNIGMAYVRPCPTCPLNITNTRGAVAFNYRLKYMDTGALITHVDSRQVYTISPFNEVGSTAVMDARQNLTLIETTTNQDKMPGNLLQNYGNIHYQFPEDLPQMALHLIKTDNPEPRMVKMLEWLIQESQLQLHPETPAKFLELIELSRAATSEDLESLWKQFADRQLYRRWLLSAVAVAGTTNTFTFLKQRIQEESLSSLESALSLTLAFHLTKTSSLTLKAAADLITSPGVQKSSALRIVVDLGYGAMVNRHCTDFRPCPAEILQPLHDLAAGAISEGHEEDMVLALKAMGNAGEPASINYIKKFLPGFSSTADALPENVQTEAVLALRKIARKQAPEVRGILFQIFANNSLPSKVRMVACVVFFETKPAVPLVTALANAVQRERNLQVASFAYSHMKVLAMGKIPQLYDLSAACRVAIMLLSPRLEKLSIRYSSVIHIDGFYRNYRAGAIGRVYLMNSPKTLFPSVLAKMRGYYATSAMDIAEVRLDLEGLADIFKTQDIPFAESSMYKKIRALGKLLKGWKELPSEKPQLFSSLKLFSHDIAFVLVDKELIEKAVKLVTQPAEMLTTLFQNGITGRWTQPILAGELRHIVPTCVGLPLELGLYSASVADVSAKVDGKIFPSLTNDSGAEQLLKASLLLSADVNSSVSTHLVGVMAINTPHFQSGLEFHAKFHANMPVKFDAKIDMKEEIFKFEMTPVQTQTELLAVRTKFYAVSRNADEPNSPLMTPVPPDLIGFDVLEQCFGSSKVRTKRQRSVFDIASRAFIYGLKEEFHHSQRNAMCSPSSYIKLSSLGYQTCLTMKECSTAFFKDAYLHKYFGQCEVRLAVKPEAARTKIQLEVQADSKSHSNTIHLRHTEEDEDNADNESSSYEDQKAKRKKWKIKVKKEDAKTKKSKGTELPKFLRHNKASVLVADLRAIQNEKKVTIFHLELHDELHTSRPTVQVFVSDLKESKRPKLCAGISILDPQKAEGYLKWGWDCRDYNIATKVEYGWFAGYPAMQIKVDWLKVPPRLEAAASGLSTFVPDMACRLGLSQREQKNPSQQTSVVVALTSPRSCAFVLKLHNVTLYDTNIWLPLPLPVAQHAEDLAKQSHTWSFISNLPSSFVENLKGRCSVSQDTITTFNNVSFRYIMPANCYHVLVHDCSPELKFLVRTMKAEQSTDLIMARIDFVNLEVDMYSSNGLAKLRINGTEFPPENLPFTSNSKGDILITREKNGLSLKAPEVGIENLFYDGHTLMIQVPLSMIGKTCGMCGRYDAEYEQEYKMPSGYEAKNAVSFAQSWILPSESCTKESATIPRGRANRY</sequence>
<reference evidence="10" key="1">
    <citation type="submission" date="2022-12" db="EMBL/GenBank/DDBJ databases">
        <authorList>
            <person name="Alioto T."/>
            <person name="Alioto T."/>
            <person name="Gomez Garrido J."/>
        </authorList>
    </citation>
    <scope>NUCLEOTIDE SEQUENCE</scope>
</reference>
<evidence type="ECO:0000256" key="2">
    <source>
        <dbReference type="ARBA" id="ARBA00022729"/>
    </source>
</evidence>
<dbReference type="InterPro" id="IPR037088">
    <property type="entry name" value="Vitellinogen_b-sht_shell_sf"/>
</dbReference>
<keyword evidence="3" id="KW-0758">Storage protein</keyword>
<dbReference type="InterPro" id="IPR015817">
    <property type="entry name" value="Vitellinogen_open_b-sht_sub1"/>
</dbReference>
<evidence type="ECO:0000256" key="6">
    <source>
        <dbReference type="PROSITE-ProRule" id="PRU00557"/>
    </source>
</evidence>
<dbReference type="Gene3D" id="2.20.90.10">
    <property type="entry name" value="Vitellinogen, beta-sheet shell domain"/>
    <property type="match status" value="1"/>
</dbReference>
<dbReference type="PROSITE" id="PS51211">
    <property type="entry name" value="VITELLOGENIN"/>
    <property type="match status" value="1"/>
</dbReference>
<gene>
    <name evidence="10" type="ORF">PODLI_1B024572</name>
</gene>
<dbReference type="GO" id="GO:0045735">
    <property type="term" value="F:nutrient reservoir activity"/>
    <property type="evidence" value="ECO:0007669"/>
    <property type="project" value="UniProtKB-KW"/>
</dbReference>
<dbReference type="PANTHER" id="PTHR23345">
    <property type="entry name" value="VITELLOGENIN-RELATED"/>
    <property type="match status" value="1"/>
</dbReference>
<keyword evidence="2" id="KW-0732">Signal</keyword>
<dbReference type="InterPro" id="IPR050733">
    <property type="entry name" value="Vitellogenin/Apolipophorin"/>
</dbReference>
<dbReference type="SMART" id="SM01170">
    <property type="entry name" value="DUF1944"/>
    <property type="match status" value="1"/>
</dbReference>
<dbReference type="InterPro" id="IPR015819">
    <property type="entry name" value="Lipid_transp_b-sht_shell"/>
</dbReference>
<evidence type="ECO:0000259" key="8">
    <source>
        <dbReference type="PROSITE" id="PS51211"/>
    </source>
</evidence>
<comment type="caution">
    <text evidence="6">Lacks conserved residue(s) required for the propagation of feature annotation.</text>
</comment>
<dbReference type="EMBL" id="OX395131">
    <property type="protein sequence ID" value="CAI5776831.1"/>
    <property type="molecule type" value="Genomic_DNA"/>
</dbReference>
<dbReference type="InterPro" id="IPR001846">
    <property type="entry name" value="VWF_type-D"/>
</dbReference>
<dbReference type="PANTHER" id="PTHR23345:SF15">
    <property type="entry name" value="VITELLOGENIN 1-RELATED"/>
    <property type="match status" value="1"/>
</dbReference>
<dbReference type="FunFam" id="1.25.10.20:FF:000002">
    <property type="entry name" value="Vitellogenin 7"/>
    <property type="match status" value="1"/>
</dbReference>
<feature type="region of interest" description="Disordered" evidence="7">
    <location>
        <begin position="1043"/>
        <end position="1069"/>
    </location>
</feature>
<keyword evidence="4 6" id="KW-1015">Disulfide bond</keyword>
<dbReference type="PROSITE" id="PS51233">
    <property type="entry name" value="VWFD"/>
    <property type="match status" value="1"/>
</dbReference>
<dbReference type="SUPFAM" id="SSF48431">
    <property type="entry name" value="Lipovitellin-phosvitin complex, superhelical domain"/>
    <property type="match status" value="1"/>
</dbReference>
<evidence type="ECO:0000256" key="1">
    <source>
        <dbReference type="ARBA" id="ARBA00022553"/>
    </source>
</evidence>
<keyword evidence="5" id="KW-0325">Glycoprotein</keyword>
<dbReference type="InterPro" id="IPR015816">
    <property type="entry name" value="Vitellinogen_b-sht_N"/>
</dbReference>
<dbReference type="Gene3D" id="2.30.230.10">
    <property type="entry name" value="Lipovitellin, beta-sheet shell regions, chain A"/>
    <property type="match status" value="1"/>
</dbReference>
<feature type="disulfide bond" evidence="6">
    <location>
        <begin position="207"/>
        <end position="210"/>
    </location>
</feature>
<dbReference type="Pfam" id="PF09175">
    <property type="entry name" value="Vit_b-sht_shell"/>
    <property type="match status" value="1"/>
</dbReference>
<dbReference type="GO" id="GO:0071391">
    <property type="term" value="P:cellular response to estrogen stimulus"/>
    <property type="evidence" value="ECO:0007669"/>
    <property type="project" value="TreeGrafter"/>
</dbReference>
<dbReference type="Gene3D" id="2.20.80.10">
    <property type="entry name" value="Lipovitellin-phosvitin complex, chain A, domain 4"/>
    <property type="match status" value="1"/>
</dbReference>
<evidence type="ECO:0000313" key="11">
    <source>
        <dbReference type="Proteomes" id="UP001178461"/>
    </source>
</evidence>
<evidence type="ECO:0000256" key="4">
    <source>
        <dbReference type="ARBA" id="ARBA00023157"/>
    </source>
</evidence>
<dbReference type="Pfam" id="PF09172">
    <property type="entry name" value="Vit_open_b-sht"/>
    <property type="match status" value="1"/>
</dbReference>
<dbReference type="InterPro" id="IPR015255">
    <property type="entry name" value="Vitellinogen_open_b-sht"/>
</dbReference>
<protein>
    <submittedName>
        <fullName evidence="10">Vitellogeninvitellogenin-2-like</fullName>
    </submittedName>
</protein>
<dbReference type="GO" id="GO:0032355">
    <property type="term" value="P:response to estradiol"/>
    <property type="evidence" value="ECO:0007669"/>
    <property type="project" value="TreeGrafter"/>
</dbReference>
<dbReference type="InterPro" id="IPR011030">
    <property type="entry name" value="Lipovitellin_superhlx_dom"/>
</dbReference>
<dbReference type="Gene3D" id="2.20.50.20">
    <property type="entry name" value="Lipovitellin. Chain A, domain 3"/>
    <property type="match status" value="1"/>
</dbReference>